<dbReference type="AlphaFoldDB" id="A0A0B6XEN6"/>
<dbReference type="Proteomes" id="UP000032930">
    <property type="component" value="Plasmid megaplasmid"/>
</dbReference>
<dbReference type="EMBL" id="FO818638">
    <property type="protein sequence ID" value="CDM92282.1"/>
    <property type="molecule type" value="Genomic_DNA"/>
</dbReference>
<evidence type="ECO:0000313" key="2">
    <source>
        <dbReference type="Proteomes" id="UP000032930"/>
    </source>
</evidence>
<dbReference type="KEGG" id="xbv:XBW1_mp0163"/>
<proteinExistence type="predicted"/>
<sequence length="102" mass="11549">MFQLVTIVTSWLLWSTTFFNKVRLNLKGVLFIAYHKNKEINAAIAYAVSQGWIYVKRKGKGHAVGILRCGSEDKCHQKSVWGTPDSPQDHAKDIISLVDKCK</sequence>
<accession>A0A0B6XEN6</accession>
<evidence type="ECO:0000313" key="1">
    <source>
        <dbReference type="EMBL" id="CDM92282.1"/>
    </source>
</evidence>
<gene>
    <name evidence="1" type="ORF">XBW1_mp0163</name>
</gene>
<protein>
    <submittedName>
        <fullName evidence="1">Uncharacterized protein</fullName>
    </submittedName>
</protein>
<organism evidence="1 2">
    <name type="scientific">Xenorhabdus bovienii</name>
    <name type="common">Xenorhabdus nematophila subsp. bovienii</name>
    <dbReference type="NCBI Taxonomy" id="40576"/>
    <lineage>
        <taxon>Bacteria</taxon>
        <taxon>Pseudomonadati</taxon>
        <taxon>Pseudomonadota</taxon>
        <taxon>Gammaproteobacteria</taxon>
        <taxon>Enterobacterales</taxon>
        <taxon>Morganellaceae</taxon>
        <taxon>Xenorhabdus</taxon>
    </lineage>
</organism>
<reference evidence="1 2" key="1">
    <citation type="submission" date="2014-02" db="EMBL/GenBank/DDBJ databases">
        <authorList>
            <person name="Genoscope - CEA"/>
        </authorList>
    </citation>
    <scope>NUCLEOTIDE SEQUENCE [LARGE SCALE GENOMIC DNA]</scope>
    <source>
        <strain evidence="1 2">CS03</strain>
        <plasmid evidence="2">Plasmid</plasmid>
    </source>
</reference>
<name>A0A0B6XEN6_XENBV</name>